<dbReference type="WBParaSite" id="SSTP_0000688850.1">
    <property type="protein sequence ID" value="SSTP_0000688850.1"/>
    <property type="gene ID" value="SSTP_0000688850"/>
</dbReference>
<organism evidence="1">
    <name type="scientific">Strongyloides stercoralis</name>
    <name type="common">Threadworm</name>
    <dbReference type="NCBI Taxonomy" id="6248"/>
    <lineage>
        <taxon>Eukaryota</taxon>
        <taxon>Metazoa</taxon>
        <taxon>Ecdysozoa</taxon>
        <taxon>Nematoda</taxon>
        <taxon>Chromadorea</taxon>
        <taxon>Rhabditida</taxon>
        <taxon>Tylenchina</taxon>
        <taxon>Panagrolaimomorpha</taxon>
        <taxon>Strongyloidoidea</taxon>
        <taxon>Strongyloididae</taxon>
        <taxon>Strongyloides</taxon>
    </lineage>
</organism>
<sequence length="527" mass="60495">MESLLLTNCSALESVNDKSDISKIHEFLNNDPTLYNDISNISKDYRFSPFDIKSAYYNCRLYLDQAKYMRFKTEFGIYEPQTLIFGFKFSCHLCICELEKLVFYTNNIILYSNDGLVVIEQVDFGLFDLAGRTLSTSKARYLSQTKILLAAKEIIYDNHKIIFDISKKILINDVSLKSVLSKTYESTSAQTTFQRFCLILKYNHVINESSICLLSELLADITLKFLEVTDIVKVYSSDFNARIIHKLVNDLNIKKSDLKHLSSLLHRYIHTDHIKIDNDGLIKIKNKICITSTYSDTLMKLLYKYYKSAFTMMSLYKSQFLLKNYSSKINTYYHNCSICMISGENMVGFTKTSLIKFMATENFKSAVYLTMLKNHTSSYKNSTLKKLFFNDINIASEIIVCHTPDVKIVNQSELFKVKLEDKIEKPCFVEQNLGSDTYLLIDDDSHFCLFTSNCGSDISKDIKEFLPIDNSTSFSPSPSVEEKAVSLDALHELLLETSKLIFQSSSPASNKAMTFLSTEQDFNNYLL</sequence>
<protein>
    <submittedName>
        <fullName evidence="1">Ribonuclease H</fullName>
    </submittedName>
</protein>
<name>A0A0K0EBL7_STRER</name>
<accession>A0A0K0EBL7</accession>
<dbReference type="SUPFAM" id="SSF56672">
    <property type="entry name" value="DNA/RNA polymerases"/>
    <property type="match status" value="1"/>
</dbReference>
<reference evidence="1" key="1">
    <citation type="submission" date="2015-08" db="UniProtKB">
        <authorList>
            <consortium name="WormBaseParasite"/>
        </authorList>
    </citation>
    <scope>IDENTIFICATION</scope>
</reference>
<dbReference type="STRING" id="6248.A0A0K0EBL7"/>
<proteinExistence type="predicted"/>
<dbReference type="AlphaFoldDB" id="A0A0K0EBL7"/>
<dbReference type="InterPro" id="IPR043502">
    <property type="entry name" value="DNA/RNA_pol_sf"/>
</dbReference>
<evidence type="ECO:0000313" key="1">
    <source>
        <dbReference type="WBParaSite" id="SSTP_0000688850.1"/>
    </source>
</evidence>